<dbReference type="PROSITE" id="PS51257">
    <property type="entry name" value="PROKAR_LIPOPROTEIN"/>
    <property type="match status" value="1"/>
</dbReference>
<evidence type="ECO:0000313" key="1">
    <source>
        <dbReference type="EMBL" id="CAB4155390.1"/>
    </source>
</evidence>
<name>A0A6J5N716_9CAUD</name>
<reference evidence="1" key="1">
    <citation type="submission" date="2020-04" db="EMBL/GenBank/DDBJ databases">
        <authorList>
            <person name="Chiriac C."/>
            <person name="Salcher M."/>
            <person name="Ghai R."/>
            <person name="Kavagutti S V."/>
        </authorList>
    </citation>
    <scope>NUCLEOTIDE SEQUENCE</scope>
</reference>
<evidence type="ECO:0008006" key="2">
    <source>
        <dbReference type="Google" id="ProtNLM"/>
    </source>
</evidence>
<sequence>MKTIGLFLLTLIFFTSCAKNPQTQKTEWMGPAVVLSAGYKGVMIGIKLYGRNDPEPAAPVELPTEVLTIPLSTK</sequence>
<gene>
    <name evidence="1" type="ORF">UFOVP672_7</name>
</gene>
<accession>A0A6J5N716</accession>
<protein>
    <recommendedName>
        <fullName evidence="2">Lipoprotein</fullName>
    </recommendedName>
</protein>
<dbReference type="EMBL" id="LR796636">
    <property type="protein sequence ID" value="CAB4155390.1"/>
    <property type="molecule type" value="Genomic_DNA"/>
</dbReference>
<proteinExistence type="predicted"/>
<organism evidence="1">
    <name type="scientific">uncultured Caudovirales phage</name>
    <dbReference type="NCBI Taxonomy" id="2100421"/>
    <lineage>
        <taxon>Viruses</taxon>
        <taxon>Duplodnaviria</taxon>
        <taxon>Heunggongvirae</taxon>
        <taxon>Uroviricota</taxon>
        <taxon>Caudoviricetes</taxon>
        <taxon>Peduoviridae</taxon>
        <taxon>Maltschvirus</taxon>
        <taxon>Maltschvirus maltsch</taxon>
    </lineage>
</organism>